<keyword evidence="2" id="KW-1185">Reference proteome</keyword>
<comment type="caution">
    <text evidence="1">The sequence shown here is derived from an EMBL/GenBank/DDBJ whole genome shotgun (WGS) entry which is preliminary data.</text>
</comment>
<evidence type="ECO:0000313" key="1">
    <source>
        <dbReference type="EMBL" id="MBZ5736926.1"/>
    </source>
</evidence>
<protein>
    <submittedName>
        <fullName evidence="1">Uncharacterized protein</fullName>
    </submittedName>
</protein>
<name>A0ABS7U865_9ACTN</name>
<gene>
    <name evidence="1" type="ORF">K8U61_02035</name>
</gene>
<evidence type="ECO:0000313" key="2">
    <source>
        <dbReference type="Proteomes" id="UP000780875"/>
    </source>
</evidence>
<accession>A0ABS7U865</accession>
<dbReference type="RefSeq" id="WP_224121295.1">
    <property type="nucleotide sequence ID" value="NZ_JAIQZJ010000001.1"/>
</dbReference>
<reference evidence="1 2" key="1">
    <citation type="submission" date="2021-09" db="EMBL/GenBank/DDBJ databases">
        <title>Whole genome sequence of Nocardioides sp. GBK3QG-3.</title>
        <authorList>
            <person name="Tuo L."/>
        </authorList>
    </citation>
    <scope>NUCLEOTIDE SEQUENCE [LARGE SCALE GENOMIC DNA]</scope>
    <source>
        <strain evidence="1 2">GBK3QG-3</strain>
    </source>
</reference>
<dbReference type="Proteomes" id="UP000780875">
    <property type="component" value="Unassembled WGS sequence"/>
</dbReference>
<organism evidence="1 2">
    <name type="scientific">Nocardioides mangrovi</name>
    <dbReference type="NCBI Taxonomy" id="2874580"/>
    <lineage>
        <taxon>Bacteria</taxon>
        <taxon>Bacillati</taxon>
        <taxon>Actinomycetota</taxon>
        <taxon>Actinomycetes</taxon>
        <taxon>Propionibacteriales</taxon>
        <taxon>Nocardioidaceae</taxon>
        <taxon>Nocardioides</taxon>
    </lineage>
</organism>
<proteinExistence type="predicted"/>
<sequence>MKFFVPTASDDDEAEHVWAATRVFARDQLGWEVTDRRIFQINYHHEGKPYVAEVGEPDPRTGETVLAILESNAFLVCTRNRGVVRGEPILIGPEEVRTITDFTV</sequence>
<dbReference type="EMBL" id="JAIQZJ010000001">
    <property type="protein sequence ID" value="MBZ5736926.1"/>
    <property type="molecule type" value="Genomic_DNA"/>
</dbReference>